<gene>
    <name evidence="1" type="ORF">N7541_007387</name>
</gene>
<evidence type="ECO:0000313" key="1">
    <source>
        <dbReference type="EMBL" id="KAJ5349660.1"/>
    </source>
</evidence>
<reference evidence="1" key="2">
    <citation type="journal article" date="2023" name="IMA Fungus">
        <title>Comparative genomic study of the Penicillium genus elucidates a diverse pangenome and 15 lateral gene transfer events.</title>
        <authorList>
            <person name="Petersen C."/>
            <person name="Sorensen T."/>
            <person name="Nielsen M.R."/>
            <person name="Sondergaard T.E."/>
            <person name="Sorensen J.L."/>
            <person name="Fitzpatrick D.A."/>
            <person name="Frisvad J.C."/>
            <person name="Nielsen K.L."/>
        </authorList>
    </citation>
    <scope>NUCLEOTIDE SEQUENCE</scope>
    <source>
        <strain evidence="1">IBT 35675</strain>
    </source>
</reference>
<dbReference type="EMBL" id="JAPZBR010000006">
    <property type="protein sequence ID" value="KAJ5349660.1"/>
    <property type="molecule type" value="Genomic_DNA"/>
</dbReference>
<accession>A0A9W9UNF5</accession>
<comment type="caution">
    <text evidence="1">The sequence shown here is derived from an EMBL/GenBank/DDBJ whole genome shotgun (WGS) entry which is preliminary data.</text>
</comment>
<evidence type="ECO:0000313" key="2">
    <source>
        <dbReference type="Proteomes" id="UP001148299"/>
    </source>
</evidence>
<keyword evidence="2" id="KW-1185">Reference proteome</keyword>
<protein>
    <submittedName>
        <fullName evidence="1">Uncharacterized protein</fullName>
    </submittedName>
</protein>
<sequence length="146" mass="16313">MAIRAKRLTFDRNRQMEVQAMCPHIINLIQGAFPVAEARLHNCLAQEHRRSVLAVPQETWVPLALSTEPSFKLLVAKVQQTFGRDHIVSVAGSCVHQSSLTPGEYDGSGEWQNVLFIADGYVFKSSPRGEETRGDSRYGYTEPVLV</sequence>
<name>A0A9W9UNF5_PENBR</name>
<dbReference type="Proteomes" id="UP001148299">
    <property type="component" value="Unassembled WGS sequence"/>
</dbReference>
<organism evidence="1 2">
    <name type="scientific">Penicillium brevicompactum</name>
    <dbReference type="NCBI Taxonomy" id="5074"/>
    <lineage>
        <taxon>Eukaryota</taxon>
        <taxon>Fungi</taxon>
        <taxon>Dikarya</taxon>
        <taxon>Ascomycota</taxon>
        <taxon>Pezizomycotina</taxon>
        <taxon>Eurotiomycetes</taxon>
        <taxon>Eurotiomycetidae</taxon>
        <taxon>Eurotiales</taxon>
        <taxon>Aspergillaceae</taxon>
        <taxon>Penicillium</taxon>
    </lineage>
</organism>
<reference evidence="1" key="1">
    <citation type="submission" date="2022-12" db="EMBL/GenBank/DDBJ databases">
        <authorList>
            <person name="Petersen C."/>
        </authorList>
    </citation>
    <scope>NUCLEOTIDE SEQUENCE</scope>
    <source>
        <strain evidence="1">IBT 35675</strain>
    </source>
</reference>
<dbReference type="AlphaFoldDB" id="A0A9W9UNF5"/>
<proteinExistence type="predicted"/>